<dbReference type="EMBL" id="BQNB010013810">
    <property type="protein sequence ID" value="GJT20516.1"/>
    <property type="molecule type" value="Genomic_DNA"/>
</dbReference>
<reference evidence="1" key="2">
    <citation type="submission" date="2022-01" db="EMBL/GenBank/DDBJ databases">
        <authorList>
            <person name="Yamashiro T."/>
            <person name="Shiraishi A."/>
            <person name="Satake H."/>
            <person name="Nakayama K."/>
        </authorList>
    </citation>
    <scope>NUCLEOTIDE SEQUENCE</scope>
</reference>
<sequence length="140" mass="15172">MSIQDYVSPAHGASASPTHLVNLVPRHRSKQWNSLPISYLEHIVDICTTLRGLLRLGISIPDLRSTGRWLNGGSGSCTLAWRSPAEGGDSDRCDGDGVVMARSLSTVCLWWKGLEVWGRMVILAPMVNVRGGGGIMRLCS</sequence>
<name>A0ABQ5C0I3_9ASTR</name>
<protein>
    <submittedName>
        <fullName evidence="1">Uncharacterized protein</fullName>
    </submittedName>
</protein>
<keyword evidence="2" id="KW-1185">Reference proteome</keyword>
<dbReference type="Proteomes" id="UP001151760">
    <property type="component" value="Unassembled WGS sequence"/>
</dbReference>
<organism evidence="1 2">
    <name type="scientific">Tanacetum coccineum</name>
    <dbReference type="NCBI Taxonomy" id="301880"/>
    <lineage>
        <taxon>Eukaryota</taxon>
        <taxon>Viridiplantae</taxon>
        <taxon>Streptophyta</taxon>
        <taxon>Embryophyta</taxon>
        <taxon>Tracheophyta</taxon>
        <taxon>Spermatophyta</taxon>
        <taxon>Magnoliopsida</taxon>
        <taxon>eudicotyledons</taxon>
        <taxon>Gunneridae</taxon>
        <taxon>Pentapetalae</taxon>
        <taxon>asterids</taxon>
        <taxon>campanulids</taxon>
        <taxon>Asterales</taxon>
        <taxon>Asteraceae</taxon>
        <taxon>Asteroideae</taxon>
        <taxon>Anthemideae</taxon>
        <taxon>Anthemidinae</taxon>
        <taxon>Tanacetum</taxon>
    </lineage>
</organism>
<accession>A0ABQ5C0I3</accession>
<gene>
    <name evidence="1" type="ORF">Tco_0890453</name>
</gene>
<comment type="caution">
    <text evidence="1">The sequence shown here is derived from an EMBL/GenBank/DDBJ whole genome shotgun (WGS) entry which is preliminary data.</text>
</comment>
<evidence type="ECO:0000313" key="2">
    <source>
        <dbReference type="Proteomes" id="UP001151760"/>
    </source>
</evidence>
<reference evidence="1" key="1">
    <citation type="journal article" date="2022" name="Int. J. Mol. Sci.">
        <title>Draft Genome of Tanacetum Coccineum: Genomic Comparison of Closely Related Tanacetum-Family Plants.</title>
        <authorList>
            <person name="Yamashiro T."/>
            <person name="Shiraishi A."/>
            <person name="Nakayama K."/>
            <person name="Satake H."/>
        </authorList>
    </citation>
    <scope>NUCLEOTIDE SEQUENCE</scope>
</reference>
<proteinExistence type="predicted"/>
<evidence type="ECO:0000313" key="1">
    <source>
        <dbReference type="EMBL" id="GJT20516.1"/>
    </source>
</evidence>